<evidence type="ECO:0000256" key="6">
    <source>
        <dbReference type="SAM" id="MobiDB-lite"/>
    </source>
</evidence>
<comment type="similarity">
    <text evidence="1">Belongs to the DNA2/NAM7 helicase family.</text>
</comment>
<reference evidence="12 13" key="1">
    <citation type="submission" date="2023-09" db="EMBL/GenBank/DDBJ databases">
        <title>Microbacterium fusihabitans sp. nov., Microbacterium phycihabitans sp. nov., and Microbacterium cervinum sp. nov., isolated from dried seaweeds of beach.</title>
        <authorList>
            <person name="Lee S.D."/>
        </authorList>
    </citation>
    <scope>NUCLEOTIDE SEQUENCE [LARGE SCALE GENOMIC DNA]</scope>
    <source>
        <strain evidence="12 13">KSW2-21</strain>
    </source>
</reference>
<gene>
    <name evidence="12" type="ORF">RWH43_05965</name>
</gene>
<dbReference type="Proteomes" id="UP001256673">
    <property type="component" value="Unassembled WGS sequence"/>
</dbReference>
<dbReference type="InterPro" id="IPR027417">
    <property type="entry name" value="P-loop_NTPase"/>
</dbReference>
<dbReference type="CDD" id="cd18808">
    <property type="entry name" value="SF1_C_Upf1"/>
    <property type="match status" value="1"/>
</dbReference>
<evidence type="ECO:0000259" key="7">
    <source>
        <dbReference type="Pfam" id="PF11784"/>
    </source>
</evidence>
<evidence type="ECO:0000256" key="5">
    <source>
        <dbReference type="ARBA" id="ARBA00022840"/>
    </source>
</evidence>
<evidence type="ECO:0000313" key="12">
    <source>
        <dbReference type="EMBL" id="MDU0326302.1"/>
    </source>
</evidence>
<feature type="compositionally biased region" description="Pro residues" evidence="6">
    <location>
        <begin position="156"/>
        <end position="185"/>
    </location>
</feature>
<sequence>MTIDTRPIIGESVDDLAEGLRPFIERVFAERLPDGPSWVQVIAHKDELAGRPTSHHHANDVGLMLRAMTEKLGNLGYPFDGRISRQATNWASEMREVRNKHAHQVEFGLAETYRALDSAELLLREVGAVDEAQRIAARKPVVLSALGGGATGRSLPSPPSAPLPAPPVVRLPAPPAVATPLPTPPTATAARSTESDEAASPLTRRQLREQPETGTSETPPAPTPSARLSLDAVTELSYAMAHARIVPVQEVRVSYAGPELRGASLEIEAATANGSLGSPKVVILDLAPGLKTLAGLDLLSLDPAPMLQVDTEQPGFITVTLRGPDGAVIADHRHPVTVLAANQWIARELHLGLELLASFAQPQATALTPVLQRASDLLGQSTGRTQLDGYQSDNPARVDAMVAAIWDATRELDIRYAEPPASWGLRGQKVRTPQEVLEGRLGTCLDTTLTIAALLEQVGMNSTLWAVDGHIFLGYWREDGSLGLPATTDIEEAVNLAKLGRISLLETTQVTGGTASATFDRARATPQAYLEARRDEILGITDVRAARENGILPLPSRTVGPDGEVTVVEYRPLDRVLAPFIADQHDAQGRPVAPPRVAQWKNALLDLSLRNRLINFTSSAGYQLAVPGAALGRLEDMINGGASVTILASDDVPEIARERGIRFGRDRDEAEREALLADKRQAHLTDVTQAAYTTRLRALAAKAKTVTEETGANNLYLAFGTLRWEFNDRQLQSPLVLVPVTLESVSRGQSFRLVLDEAGASTPNYCLLEKLKVSFGIEVPGLANPATDAAGIDLGAAFDAVRQAMVDAKRPFIVEDTVHLGILQFAKFRLWKDLDDNWEELATNSLVTHLISSPNEAYIDAVPAPVDVDLDALSAQVPVSADSSQLEAVVEAVEGRTFVLEGPPGTGKSQTITNLLARSLASGKRVLFVAEKRAALEVVRDRLDAVGLGAFSLDLHDKGARPNAVREQLRVALDATARPDRAALSAQREAAESSRGALSRYAQRVHEPNAAGLSLYSARSQMLASAADIPPLDVPHSLVASGDHIDDLRATLRELPAVSDLARPAALHPWGFVDDPSIDAASLHSAARTFDDALAAVGPSELLSRVRAPQQLEAWAGVARAPRHALNALDRVQPAVIDDVARRLSNAAAQPPSWLSQVDARVLSRSVRDIHAAALAADASSFFGRRKRRRAVLAQFATDLRVEQTAVDVRSLSTLTGAMAETAAQVDELRSELQRLPVVLAAPDVNPHMPGSADQVVAALRWAGWLSMTLASDASTAGDLRSDLRRMYETTAPDAGAAERYAALAAAWRAVVAAAGGGASPDQLAIWAGDDGIASTWERTRTARNLATTDPVTLGRWIDLLRHVEPLRRHGMHEAREAILAGRIRADDAALAFDKGVAAASLGEREDATALSDFDPAAHNRTIERFAASSAAIRGELPRALPADILSQRRFDPKFDGGDMGALKRQLSRQRGGDSVRTLMDKYGELITQITPCMLMSPESVARFFPARAGMFDIVVFDEASQIRVADAVGAMGRARSVVVVGDSKQMPPSTFAEVTADVDEAEADAGVVADEESILTECTQARVPSKWLSWHYRSQDEALIAFSNHQYYESRLSSFPAPLRDSTASAPGALAATKPDYGLSLVRVDGRFERSGGRGVLRTNLIEAQAIVDEVGRRFAAAGDAAPSIGIITFNVQQRDLIDNMLRDASDERIGRALDERDGLFVKNLESVQGDERDTILFSVAFSKNDRGMLPLNFGPLSRAGGERRLNVAVTRARRQVVLYASFDPAELRAEQTSARGLKDLKSYLELAARGVAPTDDSTSRVPVIDRHRDEIAAVLTERGLVVKTDVGLSDFRIDLTLASASDPAQPLIAVLLDGEGWRARRTVADRDGLPVDVLGRLMRWPGVERVWLPEWLDDPDATADRLVAAVEAAKAGKRSASDAPVERVENLDALPAEEPLEPQRGAVPAGQDDEDAVSVTHPHVRPFVPWTIPLSGGVSVLDALPSPSASGRVRSAIVDAIAAEGPISRARLARVVAEAFGLSRVSGARAAAILRLIPDASTRRGDEQFVWPADVDVSTWRDVRTSSPGESRPLESVALEEIANAMAVVAELGGGVREDEIKREALRLFGGKRMTTQISERLAEALTVAVATRRVELAPSGAYVARF</sequence>
<name>A0ABU3RTT9_9MICO</name>
<evidence type="ECO:0000259" key="9">
    <source>
        <dbReference type="Pfam" id="PF13087"/>
    </source>
</evidence>
<proteinExistence type="inferred from homology"/>
<dbReference type="PANTHER" id="PTHR43788">
    <property type="entry name" value="DNA2/NAM7 HELICASE FAMILY MEMBER"/>
    <property type="match status" value="1"/>
</dbReference>
<dbReference type="InterPro" id="IPR049468">
    <property type="entry name" value="Restrct_endonuc-II-like_dom"/>
</dbReference>
<dbReference type="InterPro" id="IPR050534">
    <property type="entry name" value="Coronavir_polyprotein_1ab"/>
</dbReference>
<feature type="domain" description="DNA2/NAM7 helicase helicase" evidence="8">
    <location>
        <begin position="882"/>
        <end position="965"/>
    </location>
</feature>
<evidence type="ECO:0000256" key="3">
    <source>
        <dbReference type="ARBA" id="ARBA00022801"/>
    </source>
</evidence>
<evidence type="ECO:0000256" key="2">
    <source>
        <dbReference type="ARBA" id="ARBA00022741"/>
    </source>
</evidence>
<comment type="caution">
    <text evidence="12">The sequence shown here is derived from an EMBL/GenBank/DDBJ whole genome shotgun (WGS) entry which is preliminary data.</text>
</comment>
<dbReference type="Pfam" id="PF18731">
    <property type="entry name" value="HEPN_Swt1"/>
    <property type="match status" value="1"/>
</dbReference>
<keyword evidence="13" id="KW-1185">Reference proteome</keyword>
<evidence type="ECO:0000259" key="8">
    <source>
        <dbReference type="Pfam" id="PF13086"/>
    </source>
</evidence>
<dbReference type="InterPro" id="IPR025103">
    <property type="entry name" value="DUF4011"/>
</dbReference>
<keyword evidence="3" id="KW-0378">Hydrolase</keyword>
<dbReference type="InterPro" id="IPR047187">
    <property type="entry name" value="SF1_C_Upf1"/>
</dbReference>
<evidence type="ECO:0000259" key="11">
    <source>
        <dbReference type="Pfam" id="PF18741"/>
    </source>
</evidence>
<dbReference type="InterPro" id="IPR041650">
    <property type="entry name" value="HEPN_Swt1"/>
</dbReference>
<feature type="domain" description="DUF3320" evidence="7">
    <location>
        <begin position="2000"/>
        <end position="2043"/>
    </location>
</feature>
<keyword evidence="4" id="KW-0347">Helicase</keyword>
<dbReference type="Pfam" id="PF13087">
    <property type="entry name" value="AAA_12"/>
    <property type="match status" value="1"/>
</dbReference>
<keyword evidence="5" id="KW-0067">ATP-binding</keyword>
<dbReference type="Pfam" id="PF18741">
    <property type="entry name" value="MTES_1575"/>
    <property type="match status" value="1"/>
</dbReference>
<feature type="region of interest" description="Disordered" evidence="6">
    <location>
        <begin position="151"/>
        <end position="226"/>
    </location>
</feature>
<dbReference type="Pfam" id="PF11784">
    <property type="entry name" value="DUF3320"/>
    <property type="match status" value="1"/>
</dbReference>
<dbReference type="InterPro" id="IPR021754">
    <property type="entry name" value="DUF3320"/>
</dbReference>
<feature type="domain" description="DNA2/NAM7 helicase-like C-terminal" evidence="9">
    <location>
        <begin position="1573"/>
        <end position="1780"/>
    </location>
</feature>
<dbReference type="Pfam" id="PF13086">
    <property type="entry name" value="AAA_11"/>
    <property type="match status" value="1"/>
</dbReference>
<dbReference type="InterPro" id="IPR041679">
    <property type="entry name" value="DNA2/NAM7-like_C"/>
</dbReference>
<accession>A0ABU3RTT9</accession>
<keyword evidence="2" id="KW-0547">Nucleotide-binding</keyword>
<evidence type="ECO:0000259" key="10">
    <source>
        <dbReference type="Pfam" id="PF18731"/>
    </source>
</evidence>
<dbReference type="Gene3D" id="3.40.50.300">
    <property type="entry name" value="P-loop containing nucleotide triphosphate hydrolases"/>
    <property type="match status" value="3"/>
</dbReference>
<dbReference type="InterPro" id="IPR041677">
    <property type="entry name" value="DNA2/NAM7_AAA_11"/>
</dbReference>
<dbReference type="SUPFAM" id="SSF52540">
    <property type="entry name" value="P-loop containing nucleoside triphosphate hydrolases"/>
    <property type="match status" value="1"/>
</dbReference>
<feature type="region of interest" description="Disordered" evidence="6">
    <location>
        <begin position="1951"/>
        <end position="1971"/>
    </location>
</feature>
<evidence type="ECO:0000256" key="4">
    <source>
        <dbReference type="ARBA" id="ARBA00022806"/>
    </source>
</evidence>
<organism evidence="12 13">
    <name type="scientific">Microbacterium algihabitans</name>
    <dbReference type="NCBI Taxonomy" id="3075992"/>
    <lineage>
        <taxon>Bacteria</taxon>
        <taxon>Bacillati</taxon>
        <taxon>Actinomycetota</taxon>
        <taxon>Actinomycetes</taxon>
        <taxon>Micrococcales</taxon>
        <taxon>Microbacteriaceae</taxon>
        <taxon>Microbacterium</taxon>
    </lineage>
</organism>
<dbReference type="EMBL" id="JAWDIU010000001">
    <property type="protein sequence ID" value="MDU0326302.1"/>
    <property type="molecule type" value="Genomic_DNA"/>
</dbReference>
<dbReference type="Pfam" id="PF13195">
    <property type="entry name" value="DUF4011"/>
    <property type="match status" value="1"/>
</dbReference>
<feature type="domain" description="Restriction endonuclease type II-like" evidence="11">
    <location>
        <begin position="1831"/>
        <end position="1927"/>
    </location>
</feature>
<evidence type="ECO:0000256" key="1">
    <source>
        <dbReference type="ARBA" id="ARBA00007913"/>
    </source>
</evidence>
<evidence type="ECO:0000313" key="13">
    <source>
        <dbReference type="Proteomes" id="UP001256673"/>
    </source>
</evidence>
<dbReference type="PANTHER" id="PTHR43788:SF8">
    <property type="entry name" value="DNA-BINDING PROTEIN SMUBP-2"/>
    <property type="match status" value="1"/>
</dbReference>
<dbReference type="RefSeq" id="WP_316000927.1">
    <property type="nucleotide sequence ID" value="NZ_JAWDIU010000001.1"/>
</dbReference>
<protein>
    <submittedName>
        <fullName evidence="12">DUF3320 domain-containing protein</fullName>
    </submittedName>
</protein>
<feature type="domain" description="Swt1-like HEPN" evidence="10">
    <location>
        <begin position="16"/>
        <end position="127"/>
    </location>
</feature>